<evidence type="ECO:0000313" key="3">
    <source>
        <dbReference type="Proteomes" id="UP000729913"/>
    </source>
</evidence>
<dbReference type="EMBL" id="JAAOIC020000064">
    <property type="protein sequence ID" value="KAG8035228.1"/>
    <property type="molecule type" value="Genomic_DNA"/>
</dbReference>
<keyword evidence="3" id="KW-1185">Reference proteome</keyword>
<evidence type="ECO:0000259" key="1">
    <source>
        <dbReference type="PROSITE" id="PS51269"/>
    </source>
</evidence>
<dbReference type="OrthoDB" id="64318at2759"/>
<protein>
    <recommendedName>
        <fullName evidence="1">COMM domain-containing protein</fullName>
    </recommendedName>
</protein>
<organism evidence="2 3">
    <name type="scientific">Cotesia typhae</name>
    <dbReference type="NCBI Taxonomy" id="2053667"/>
    <lineage>
        <taxon>Eukaryota</taxon>
        <taxon>Metazoa</taxon>
        <taxon>Ecdysozoa</taxon>
        <taxon>Arthropoda</taxon>
        <taxon>Hexapoda</taxon>
        <taxon>Insecta</taxon>
        <taxon>Pterygota</taxon>
        <taxon>Neoptera</taxon>
        <taxon>Endopterygota</taxon>
        <taxon>Hymenoptera</taxon>
        <taxon>Apocrita</taxon>
        <taxon>Ichneumonoidea</taxon>
        <taxon>Braconidae</taxon>
        <taxon>Microgastrinae</taxon>
        <taxon>Cotesia</taxon>
    </lineage>
</organism>
<dbReference type="PROSITE" id="PS51269">
    <property type="entry name" value="COMM"/>
    <property type="match status" value="1"/>
</dbReference>
<sequence>MKKMELKNLNSFFTNPVNENDFTQRKIIICLTVRLEKLTNVLVSEALQRERSTMIDFDWRIKMIMGSSHVASLKQPIVQLDLFVKDKGAKEIVNVEMDRDQLDSFIKTLETDD</sequence>
<dbReference type="Proteomes" id="UP000729913">
    <property type="component" value="Unassembled WGS sequence"/>
</dbReference>
<reference evidence="2" key="1">
    <citation type="submission" date="2020-03" db="EMBL/GenBank/DDBJ databases">
        <authorList>
            <person name="Chebbi M.A."/>
            <person name="Drezen J.M."/>
        </authorList>
    </citation>
    <scope>NUCLEOTIDE SEQUENCE</scope>
    <source>
        <tissue evidence="2">Whole body</tissue>
    </source>
</reference>
<dbReference type="AlphaFoldDB" id="A0A8J5R0S3"/>
<name>A0A8J5R0S3_9HYME</name>
<evidence type="ECO:0000313" key="2">
    <source>
        <dbReference type="EMBL" id="KAG8035228.1"/>
    </source>
</evidence>
<proteinExistence type="predicted"/>
<feature type="domain" description="COMM" evidence="1">
    <location>
        <begin position="53"/>
        <end position="113"/>
    </location>
</feature>
<gene>
    <name evidence="2" type="ORF">G9C98_001718</name>
</gene>
<accession>A0A8J5R0S3</accession>
<reference evidence="2" key="2">
    <citation type="submission" date="2021-04" db="EMBL/GenBank/DDBJ databases">
        <title>Genome-wide patterns of bracovirus chromosomal integration into multiple host tissues during parasitism.</title>
        <authorList>
            <person name="Chebbi M.A.C."/>
        </authorList>
    </citation>
    <scope>NUCLEOTIDE SEQUENCE</scope>
    <source>
        <tissue evidence="2">Whole body</tissue>
    </source>
</reference>
<dbReference type="Pfam" id="PF07258">
    <property type="entry name" value="COMM_domain"/>
    <property type="match status" value="1"/>
</dbReference>
<comment type="caution">
    <text evidence="2">The sequence shown here is derived from an EMBL/GenBank/DDBJ whole genome shotgun (WGS) entry which is preliminary data.</text>
</comment>
<dbReference type="InterPro" id="IPR017920">
    <property type="entry name" value="COMM"/>
</dbReference>